<name>A0A8H7VAY0_9FUNG</name>
<dbReference type="EMBL" id="JAEPRB010000393">
    <property type="protein sequence ID" value="KAG2216516.1"/>
    <property type="molecule type" value="Genomic_DNA"/>
</dbReference>
<gene>
    <name evidence="1" type="ORF">INT45_002650</name>
</gene>
<evidence type="ECO:0000313" key="2">
    <source>
        <dbReference type="Proteomes" id="UP000646827"/>
    </source>
</evidence>
<dbReference type="InterPro" id="IPR040521">
    <property type="entry name" value="KDZ"/>
</dbReference>
<dbReference type="PANTHER" id="PTHR33096">
    <property type="entry name" value="CXC2 DOMAIN-CONTAINING PROTEIN"/>
    <property type="match status" value="1"/>
</dbReference>
<dbReference type="AlphaFoldDB" id="A0A8H7VAY0"/>
<sequence length="155" mass="17596">MESKTSSLKSKTPWSTPEKKSRIITKKYFGAQKKVEVDYYDCSAFKAGDNKRSSASRDKFDETGLFGCMCARHGIPFAFANLVQSGKKFKYPLPVLDEVFEKLETKNLDIMYDMTLNEWDGKCAVGIFHAYAHKPSCQVKYNPKYISGFGRTNGE</sequence>
<dbReference type="Pfam" id="PF18758">
    <property type="entry name" value="KDZ"/>
    <property type="match status" value="1"/>
</dbReference>
<dbReference type="PANTHER" id="PTHR33096:SF1">
    <property type="entry name" value="CXC1-LIKE CYSTEINE CLUSTER ASSOCIATED WITH KDZ TRANSPOSASES DOMAIN-CONTAINING PROTEIN"/>
    <property type="match status" value="1"/>
</dbReference>
<dbReference type="Proteomes" id="UP000646827">
    <property type="component" value="Unassembled WGS sequence"/>
</dbReference>
<comment type="caution">
    <text evidence="1">The sequence shown here is derived from an EMBL/GenBank/DDBJ whole genome shotgun (WGS) entry which is preliminary data.</text>
</comment>
<keyword evidence="2" id="KW-1185">Reference proteome</keyword>
<reference evidence="1 2" key="1">
    <citation type="submission" date="2020-12" db="EMBL/GenBank/DDBJ databases">
        <title>Metabolic potential, ecology and presence of endohyphal bacteria is reflected in genomic diversity of Mucoromycotina.</title>
        <authorList>
            <person name="Muszewska A."/>
            <person name="Okrasinska A."/>
            <person name="Steczkiewicz K."/>
            <person name="Drgas O."/>
            <person name="Orlowska M."/>
            <person name="Perlinska-Lenart U."/>
            <person name="Aleksandrzak-Piekarczyk T."/>
            <person name="Szatraj K."/>
            <person name="Zielenkiewicz U."/>
            <person name="Pilsyk S."/>
            <person name="Malc E."/>
            <person name="Mieczkowski P."/>
            <person name="Kruszewska J.S."/>
            <person name="Biernat P."/>
            <person name="Pawlowska J."/>
        </authorList>
    </citation>
    <scope>NUCLEOTIDE SEQUENCE [LARGE SCALE GENOMIC DNA]</scope>
    <source>
        <strain evidence="1 2">CBS 142.35</strain>
    </source>
</reference>
<proteinExistence type="predicted"/>
<organism evidence="1 2">
    <name type="scientific">Circinella minor</name>
    <dbReference type="NCBI Taxonomy" id="1195481"/>
    <lineage>
        <taxon>Eukaryota</taxon>
        <taxon>Fungi</taxon>
        <taxon>Fungi incertae sedis</taxon>
        <taxon>Mucoromycota</taxon>
        <taxon>Mucoromycotina</taxon>
        <taxon>Mucoromycetes</taxon>
        <taxon>Mucorales</taxon>
        <taxon>Lichtheimiaceae</taxon>
        <taxon>Circinella</taxon>
    </lineage>
</organism>
<accession>A0A8H7VAY0</accession>
<protein>
    <submittedName>
        <fullName evidence="1">Uncharacterized protein</fullName>
    </submittedName>
</protein>
<dbReference type="OrthoDB" id="2252406at2759"/>
<evidence type="ECO:0000313" key="1">
    <source>
        <dbReference type="EMBL" id="KAG2216516.1"/>
    </source>
</evidence>